<dbReference type="RefSeq" id="WP_016491932.1">
    <property type="nucleotide sequence ID" value="NC_021499.1"/>
</dbReference>
<organism evidence="2 3">
    <name type="scientific">Metapseudomonas resinovorans NBRC 106553</name>
    <dbReference type="NCBI Taxonomy" id="1245471"/>
    <lineage>
        <taxon>Bacteria</taxon>
        <taxon>Pseudomonadati</taxon>
        <taxon>Pseudomonadota</taxon>
        <taxon>Gammaproteobacteria</taxon>
        <taxon>Pseudomonadales</taxon>
        <taxon>Pseudomonadaceae</taxon>
        <taxon>Metapseudomonas</taxon>
    </lineage>
</organism>
<dbReference type="PATRIC" id="fig|1245471.3.peg.2016"/>
<evidence type="ECO:0000313" key="2">
    <source>
        <dbReference type="EMBL" id="BAN47732.1"/>
    </source>
</evidence>
<keyword evidence="3" id="KW-1185">Reference proteome</keyword>
<proteinExistence type="predicted"/>
<evidence type="ECO:0000256" key="1">
    <source>
        <dbReference type="SAM" id="SignalP"/>
    </source>
</evidence>
<dbReference type="AlphaFoldDB" id="S6AE07"/>
<feature type="chain" id="PRO_5004536026" evidence="1">
    <location>
        <begin position="21"/>
        <end position="130"/>
    </location>
</feature>
<name>S6AE07_METRE</name>
<reference evidence="2 3" key="1">
    <citation type="journal article" date="2013" name="Genome Announc.">
        <title>Complete Genome Sequence of the Carbazole Degrader Pseudomonas resinovorans Strain CA10 (NBRC 106553).</title>
        <authorList>
            <person name="Shintani M."/>
            <person name="Hosoyama A."/>
            <person name="Ohji S."/>
            <person name="Tsuchikane K."/>
            <person name="Takarada H."/>
            <person name="Yamazoe A."/>
            <person name="Fujita N."/>
            <person name="Nojiri H."/>
        </authorList>
    </citation>
    <scope>NUCLEOTIDE SEQUENCE [LARGE SCALE GENOMIC DNA]</scope>
    <source>
        <strain evidence="2 3">NBRC 106553</strain>
    </source>
</reference>
<accession>S6AE07</accession>
<dbReference type="eggNOG" id="ENOG5032J01">
    <property type="taxonomic scope" value="Bacteria"/>
</dbReference>
<feature type="signal peptide" evidence="1">
    <location>
        <begin position="1"/>
        <end position="20"/>
    </location>
</feature>
<evidence type="ECO:0000313" key="3">
    <source>
        <dbReference type="Proteomes" id="UP000015503"/>
    </source>
</evidence>
<sequence length="130" mass="13412">MNSLVPVLAALTLASTVVFAASEAIFAPPLQPAPDALGELLVSRDENAANACDIDLYVQNELVAQLAPGESVSIPVRAGEVALRVASSSSGYCAGQPAGSPQSAIIQPGEVRHLRIVQEQHEVFLAPAAE</sequence>
<dbReference type="EMBL" id="AP013068">
    <property type="protein sequence ID" value="BAN47732.1"/>
    <property type="molecule type" value="Genomic_DNA"/>
</dbReference>
<dbReference type="HOGENOM" id="CLU_144797_1_0_6"/>
<keyword evidence="1" id="KW-0732">Signal</keyword>
<gene>
    <name evidence="2" type="ORF">PCA10_20000</name>
</gene>
<dbReference type="KEGG" id="pre:PCA10_20000"/>
<dbReference type="Proteomes" id="UP000015503">
    <property type="component" value="Chromosome"/>
</dbReference>
<protein>
    <submittedName>
        <fullName evidence="2">Uncharacterized protein</fullName>
    </submittedName>
</protein>
<dbReference type="OrthoDB" id="6883541at2"/>